<name>A0A5S4GHF7_9ACTN</name>
<evidence type="ECO:0008006" key="4">
    <source>
        <dbReference type="Google" id="ProtNLM"/>
    </source>
</evidence>
<dbReference type="RefSeq" id="WP_138639801.1">
    <property type="nucleotide sequence ID" value="NZ_JASWDG010000010.1"/>
</dbReference>
<evidence type="ECO:0000313" key="2">
    <source>
        <dbReference type="EMBL" id="TMR32407.1"/>
    </source>
</evidence>
<dbReference type="Proteomes" id="UP000305238">
    <property type="component" value="Unassembled WGS sequence"/>
</dbReference>
<protein>
    <recommendedName>
        <fullName evidence="4">Peptidase inhibitor family I36 protein</fullName>
    </recommendedName>
</protein>
<feature type="chain" id="PRO_5024371841" description="Peptidase inhibitor family I36 protein" evidence="1">
    <location>
        <begin position="28"/>
        <end position="128"/>
    </location>
</feature>
<dbReference type="AlphaFoldDB" id="A0A5S4GHF7"/>
<dbReference type="OrthoDB" id="4311029at2"/>
<comment type="caution">
    <text evidence="2">The sequence shown here is derived from an EMBL/GenBank/DDBJ whole genome shotgun (WGS) entry which is preliminary data.</text>
</comment>
<accession>A0A5S4GHF7</accession>
<evidence type="ECO:0000256" key="1">
    <source>
        <dbReference type="SAM" id="SignalP"/>
    </source>
</evidence>
<keyword evidence="3" id="KW-1185">Reference proteome</keyword>
<organism evidence="2 3">
    <name type="scientific">Actinomadura geliboluensis</name>
    <dbReference type="NCBI Taxonomy" id="882440"/>
    <lineage>
        <taxon>Bacteria</taxon>
        <taxon>Bacillati</taxon>
        <taxon>Actinomycetota</taxon>
        <taxon>Actinomycetes</taxon>
        <taxon>Streptosporangiales</taxon>
        <taxon>Thermomonosporaceae</taxon>
        <taxon>Actinomadura</taxon>
    </lineage>
</organism>
<keyword evidence="1" id="KW-0732">Signal</keyword>
<feature type="signal peptide" evidence="1">
    <location>
        <begin position="1"/>
        <end position="27"/>
    </location>
</feature>
<proteinExistence type="predicted"/>
<sequence length="128" mass="13484">MKTSRMAGLATSAVAAFVLSTAGAAQAAPAGTTDVNGPSGCNWNVCVYTAYTGLGYQVWAEFDHTRVNDGHLDVWGPGLSRRSSPNGYWPAGHDTQRWSARGTGQVCAEGWSRVAGQWHSVGLPCVTI</sequence>
<gene>
    <name evidence="2" type="ORF">ETD96_29690</name>
</gene>
<evidence type="ECO:0000313" key="3">
    <source>
        <dbReference type="Proteomes" id="UP000305238"/>
    </source>
</evidence>
<reference evidence="2 3" key="1">
    <citation type="submission" date="2019-05" db="EMBL/GenBank/DDBJ databases">
        <title>Draft genome sequence of Actinomadura geliboluensis A8036.</title>
        <authorList>
            <person name="Saricaoglu S."/>
            <person name="Isik K."/>
        </authorList>
    </citation>
    <scope>NUCLEOTIDE SEQUENCE [LARGE SCALE GENOMIC DNA]</scope>
    <source>
        <strain evidence="2 3">A8036</strain>
    </source>
</reference>
<dbReference type="EMBL" id="VCKZ01000268">
    <property type="protein sequence ID" value="TMR32407.1"/>
    <property type="molecule type" value="Genomic_DNA"/>
</dbReference>